<keyword evidence="2" id="KW-0805">Transcription regulation</keyword>
<evidence type="ECO:0000256" key="1">
    <source>
        <dbReference type="ARBA" id="ARBA00004123"/>
    </source>
</evidence>
<dbReference type="Proteomes" id="UP001206925">
    <property type="component" value="Unassembled WGS sequence"/>
</dbReference>
<dbReference type="InterPro" id="IPR054502">
    <property type="entry name" value="bHLH-TF_ACT-like_plant"/>
</dbReference>
<feature type="non-terminal residue" evidence="7">
    <location>
        <position position="1"/>
    </location>
</feature>
<evidence type="ECO:0000256" key="4">
    <source>
        <dbReference type="ARBA" id="ARBA00023242"/>
    </source>
</evidence>
<evidence type="ECO:0000313" key="8">
    <source>
        <dbReference type="Proteomes" id="UP001206925"/>
    </source>
</evidence>
<dbReference type="PANTHER" id="PTHR45959">
    <property type="entry name" value="BHLH TRANSCRIPTION FACTOR"/>
    <property type="match status" value="1"/>
</dbReference>
<dbReference type="SMART" id="SM00353">
    <property type="entry name" value="HLH"/>
    <property type="match status" value="1"/>
</dbReference>
<evidence type="ECO:0000256" key="2">
    <source>
        <dbReference type="ARBA" id="ARBA00023015"/>
    </source>
</evidence>
<evidence type="ECO:0000259" key="6">
    <source>
        <dbReference type="PROSITE" id="PS50888"/>
    </source>
</evidence>
<dbReference type="InterPro" id="IPR052610">
    <property type="entry name" value="bHLH_transcription_regulator"/>
</dbReference>
<organism evidence="7 8">
    <name type="scientific">Ambrosia artemisiifolia</name>
    <name type="common">Common ragweed</name>
    <dbReference type="NCBI Taxonomy" id="4212"/>
    <lineage>
        <taxon>Eukaryota</taxon>
        <taxon>Viridiplantae</taxon>
        <taxon>Streptophyta</taxon>
        <taxon>Embryophyta</taxon>
        <taxon>Tracheophyta</taxon>
        <taxon>Spermatophyta</taxon>
        <taxon>Magnoliopsida</taxon>
        <taxon>eudicotyledons</taxon>
        <taxon>Gunneridae</taxon>
        <taxon>Pentapetalae</taxon>
        <taxon>asterids</taxon>
        <taxon>campanulids</taxon>
        <taxon>Asterales</taxon>
        <taxon>Asteraceae</taxon>
        <taxon>Asteroideae</taxon>
        <taxon>Heliantheae alliance</taxon>
        <taxon>Heliantheae</taxon>
        <taxon>Ambrosia</taxon>
    </lineage>
</organism>
<evidence type="ECO:0000256" key="3">
    <source>
        <dbReference type="ARBA" id="ARBA00023163"/>
    </source>
</evidence>
<dbReference type="AlphaFoldDB" id="A0AAD5GK82"/>
<dbReference type="Pfam" id="PF00010">
    <property type="entry name" value="HLH"/>
    <property type="match status" value="1"/>
</dbReference>
<sequence length="604" mass="67157">MEDSWFDFQWPVSSVDDHLISMAAVDHAHDHAYAHAPLFEPSSRPSKHLKAHTGDHLLMNQNLVHGNDCTSQGSLATPKDVAFVSSNGANEFICNNLSSSYSGKQNNYVFSKDFEGGGGGASITSTKNTSRRVAPYQDHILAERKRREKLSEKFIALSALIPNLKKMDKASVLGDAIEYMKTLQEKVKTLEEETSKRANLESRRFEMVANGGEMSSSDENISCFSEQIPEIKARFIGNDVLIRIHCEKKPGVLEKTLAEIEKLRLSVINSNAVIFANSMLHITVVAQMDKDLTMTTKDFVTNLHSGGFLFLVIIMVDFVDLYNNPSCCKEVAIMARVRWGLFVGMFGSEIEMAINMLLKRCAYAARKNIGVHRQTDAGRNGASGGEKFYRVEEPLLVNKPNGNSGGGRSYKDALYGGPISSGVVGNVMELEDIELGLSVSWIGRSLIGQVKSFKAMEDMEKIIGGLQNMKVETRYLGGMKVLLTFSSPDKVKSVMDNREWWSDGFDDIGIWDGHQLGFQRLPDLTSVYVGVVVDHDRKISEEVNLKWKDVIVNYWVSEAVNSWKPRFVTEEVMIPGSDVEDTVITVNDIDDKKSSPVIDLMPGD</sequence>
<dbReference type="GO" id="GO:0005634">
    <property type="term" value="C:nucleus"/>
    <property type="evidence" value="ECO:0007669"/>
    <property type="project" value="UniProtKB-SubCell"/>
</dbReference>
<dbReference type="PROSITE" id="PS50888">
    <property type="entry name" value="BHLH"/>
    <property type="match status" value="1"/>
</dbReference>
<comment type="subcellular location">
    <subcellularLocation>
        <location evidence="1">Nucleus</location>
    </subcellularLocation>
</comment>
<dbReference type="SUPFAM" id="SSF47459">
    <property type="entry name" value="HLH, helix-loop-helix DNA-binding domain"/>
    <property type="match status" value="1"/>
</dbReference>
<dbReference type="CDD" id="cd11452">
    <property type="entry name" value="bHLH_AtNAI1_like"/>
    <property type="match status" value="1"/>
</dbReference>
<dbReference type="InterPro" id="IPR011598">
    <property type="entry name" value="bHLH_dom"/>
</dbReference>
<dbReference type="Pfam" id="PF22754">
    <property type="entry name" value="bHLH-TF_ACT-like_plant"/>
    <property type="match status" value="1"/>
</dbReference>
<feature type="coiled-coil region" evidence="5">
    <location>
        <begin position="173"/>
        <end position="203"/>
    </location>
</feature>
<evidence type="ECO:0000313" key="7">
    <source>
        <dbReference type="EMBL" id="KAI7745990.1"/>
    </source>
</evidence>
<gene>
    <name evidence="7" type="ORF">M8C21_026854</name>
</gene>
<feature type="domain" description="BHLH" evidence="6">
    <location>
        <begin position="134"/>
        <end position="183"/>
    </location>
</feature>
<accession>A0AAD5GK82</accession>
<dbReference type="Gene3D" id="4.10.280.10">
    <property type="entry name" value="Helix-loop-helix DNA-binding domain"/>
    <property type="match status" value="1"/>
</dbReference>
<reference evidence="7" key="1">
    <citation type="submission" date="2022-06" db="EMBL/GenBank/DDBJ databases">
        <title>Uncovering the hologenomic basis of an extraordinary plant invasion.</title>
        <authorList>
            <person name="Bieker V.C."/>
            <person name="Martin M.D."/>
            <person name="Gilbert T."/>
            <person name="Hodgins K."/>
            <person name="Battlay P."/>
            <person name="Petersen B."/>
            <person name="Wilson J."/>
        </authorList>
    </citation>
    <scope>NUCLEOTIDE SEQUENCE</scope>
    <source>
        <strain evidence="7">AA19_3_7</strain>
        <tissue evidence="7">Leaf</tissue>
    </source>
</reference>
<dbReference type="PANTHER" id="PTHR45959:SF33">
    <property type="entry name" value="MYC-TYPE, BASIC HELIX-LOOP-HELIX (BHLH) DOMAIN-CONTAINING PROTEIN-RELATED"/>
    <property type="match status" value="1"/>
</dbReference>
<keyword evidence="8" id="KW-1185">Reference proteome</keyword>
<protein>
    <recommendedName>
        <fullName evidence="6">BHLH domain-containing protein</fullName>
    </recommendedName>
</protein>
<dbReference type="InterPro" id="IPR036638">
    <property type="entry name" value="HLH_DNA-bd_sf"/>
</dbReference>
<proteinExistence type="predicted"/>
<keyword evidence="5" id="KW-0175">Coiled coil</keyword>
<comment type="caution">
    <text evidence="7">The sequence shown here is derived from an EMBL/GenBank/DDBJ whole genome shotgun (WGS) entry which is preliminary data.</text>
</comment>
<dbReference type="EMBL" id="JAMZMK010007065">
    <property type="protein sequence ID" value="KAI7745990.1"/>
    <property type="molecule type" value="Genomic_DNA"/>
</dbReference>
<dbReference type="GO" id="GO:0046983">
    <property type="term" value="F:protein dimerization activity"/>
    <property type="evidence" value="ECO:0007669"/>
    <property type="project" value="InterPro"/>
</dbReference>
<name>A0AAD5GK82_AMBAR</name>
<evidence type="ECO:0000256" key="5">
    <source>
        <dbReference type="SAM" id="Coils"/>
    </source>
</evidence>
<keyword evidence="4" id="KW-0539">Nucleus</keyword>
<keyword evidence="3" id="KW-0804">Transcription</keyword>